<dbReference type="PANTHER" id="PTHR39330">
    <property type="entry name" value="ETHANOLAMINE AMMONIA-LYASE LIGHT CHAIN"/>
    <property type="match status" value="1"/>
</dbReference>
<dbReference type="FunFam" id="3.40.50.11240:FF:000001">
    <property type="entry name" value="Ethanolamine ammonia-lyase light chain"/>
    <property type="match status" value="1"/>
</dbReference>
<evidence type="ECO:0000256" key="6">
    <source>
        <dbReference type="ARBA" id="ARBA00067005"/>
    </source>
</evidence>
<organism evidence="9 10">
    <name type="scientific">Clostridium thailandense</name>
    <dbReference type="NCBI Taxonomy" id="2794346"/>
    <lineage>
        <taxon>Bacteria</taxon>
        <taxon>Bacillati</taxon>
        <taxon>Bacillota</taxon>
        <taxon>Clostridia</taxon>
        <taxon>Eubacteriales</taxon>
        <taxon>Clostridiaceae</taxon>
        <taxon>Clostridium</taxon>
    </lineage>
</organism>
<dbReference type="GO" id="GO:0031419">
    <property type="term" value="F:cobalamin binding"/>
    <property type="evidence" value="ECO:0007669"/>
    <property type="project" value="UniProtKB-UniRule"/>
</dbReference>
<accession>A0A949TEJ7</accession>
<dbReference type="GO" id="GO:0009350">
    <property type="term" value="C:ethanolamine ammonia-lyase complex"/>
    <property type="evidence" value="ECO:0007669"/>
    <property type="project" value="UniProtKB-UniRule"/>
</dbReference>
<dbReference type="RefSeq" id="WP_218318367.1">
    <property type="nucleotide sequence ID" value="NZ_JAEEGC010000001.1"/>
</dbReference>
<evidence type="ECO:0000256" key="7">
    <source>
        <dbReference type="ARBA" id="ARBA00069181"/>
    </source>
</evidence>
<comment type="similarity">
    <text evidence="8">Belongs to the EutC family.</text>
</comment>
<dbReference type="InterPro" id="IPR009246">
    <property type="entry name" value="EutC"/>
</dbReference>
<sequence>MNEEMLREIVKSVISQMDIDKQPKESNIAATSSANTNCNMNNTCSETEDDEDLVDITSAEFSKKINVPNPKDEKALRQFKSATPARIGVWRTGDRPLVETMLCFRADHAVAIDSVFSTVDEKLIDELNFIKLQTKVNSKDEHITRPDLGRELNEESMKLLREKCIKNPQIQVVVCDGLSSKAIEANIKDVLAAFMQGLSVYNIKVGTPVFVKYGRVGAMDVIGEALNAEAAIMFVGERPGLVTAESMSAYMVYNPRKGAPEAERTVLSNIHSGGTPTVEAGAHIATIMKRILDEKASGINLKK</sequence>
<comment type="subunit">
    <text evidence="8">The basic unit is a heterodimer which dimerizes to form tetramers. The heterotetramers trimerize; 6 large subunits form a core ring with 6 small subunits projecting outwards.</text>
</comment>
<comment type="caution">
    <text evidence="9">The sequence shown here is derived from an EMBL/GenBank/DDBJ whole genome shotgun (WGS) entry which is preliminary data.</text>
</comment>
<dbReference type="EC" id="4.3.1.7" evidence="6 8"/>
<comment type="catalytic activity">
    <reaction evidence="5 8">
        <text>ethanolamine = acetaldehyde + NH4(+)</text>
        <dbReference type="Rhea" id="RHEA:15313"/>
        <dbReference type="ChEBI" id="CHEBI:15343"/>
        <dbReference type="ChEBI" id="CHEBI:28938"/>
        <dbReference type="ChEBI" id="CHEBI:57603"/>
        <dbReference type="EC" id="4.3.1.7"/>
    </reaction>
</comment>
<name>A0A949TEJ7_9CLOT</name>
<dbReference type="EMBL" id="JAEEGC010000001">
    <property type="protein sequence ID" value="MBV7271329.1"/>
    <property type="molecule type" value="Genomic_DNA"/>
</dbReference>
<dbReference type="GO" id="GO:0031471">
    <property type="term" value="C:ethanolamine degradation polyhedral organelle"/>
    <property type="evidence" value="ECO:0007669"/>
    <property type="project" value="UniProtKB-UniRule"/>
</dbReference>
<keyword evidence="1 8" id="KW-0846">Cobalamin</keyword>
<dbReference type="HAMAP" id="MF_00601">
    <property type="entry name" value="EutC"/>
    <property type="match status" value="1"/>
</dbReference>
<protein>
    <recommendedName>
        <fullName evidence="7 8">Ethanolamine ammonia-lyase small subunit</fullName>
        <shortName evidence="8">EAL small subunit</shortName>
        <ecNumber evidence="6 8">4.3.1.7</ecNumber>
    </recommendedName>
</protein>
<evidence type="ECO:0000256" key="1">
    <source>
        <dbReference type="ARBA" id="ARBA00022628"/>
    </source>
</evidence>
<dbReference type="GO" id="GO:0008851">
    <property type="term" value="F:ethanolamine ammonia-lyase activity"/>
    <property type="evidence" value="ECO:0007669"/>
    <property type="project" value="UniProtKB-UniRule"/>
</dbReference>
<keyword evidence="2 8" id="KW-0456">Lyase</keyword>
<proteinExistence type="inferred from homology"/>
<evidence type="ECO:0000256" key="3">
    <source>
        <dbReference type="ARBA" id="ARBA00023285"/>
    </source>
</evidence>
<keyword evidence="3 8" id="KW-0170">Cobalt</keyword>
<dbReference type="GO" id="GO:0046336">
    <property type="term" value="P:ethanolamine catabolic process"/>
    <property type="evidence" value="ECO:0007669"/>
    <property type="project" value="UniProtKB-UniRule"/>
</dbReference>
<evidence type="ECO:0000313" key="9">
    <source>
        <dbReference type="EMBL" id="MBV7271329.1"/>
    </source>
</evidence>
<keyword evidence="10" id="KW-1185">Reference proteome</keyword>
<gene>
    <name evidence="8 9" type="primary">eutC</name>
    <name evidence="9" type="ORF">I6U48_00140</name>
</gene>
<comment type="subcellular location">
    <subcellularLocation>
        <location evidence="8">Bacterial microcompartment</location>
    </subcellularLocation>
</comment>
<comment type="pathway">
    <text evidence="8">Amine and polyamine degradation; ethanolamine degradation.</text>
</comment>
<comment type="function">
    <text evidence="8">Catalyzes the deamination of various vicinal amino-alcohols to oxo compounds. Allows this organism to utilize ethanolamine as the sole source of nitrogen and carbon in the presence of external vitamin B12.</text>
</comment>
<comment type="cofactor">
    <cofactor evidence="8">
        <name>adenosylcob(III)alamin</name>
        <dbReference type="ChEBI" id="CHEBI:18408"/>
    </cofactor>
    <text evidence="8">Binds between the large and small subunits.</text>
</comment>
<evidence type="ECO:0000256" key="4">
    <source>
        <dbReference type="ARBA" id="ARBA00024446"/>
    </source>
</evidence>
<dbReference type="AlphaFoldDB" id="A0A949TEJ7"/>
<dbReference type="Pfam" id="PF05985">
    <property type="entry name" value="EutC"/>
    <property type="match status" value="1"/>
</dbReference>
<keyword evidence="4 8" id="KW-1283">Bacterial microcompartment</keyword>
<dbReference type="GO" id="GO:0006520">
    <property type="term" value="P:amino acid metabolic process"/>
    <property type="evidence" value="ECO:0007669"/>
    <property type="project" value="InterPro"/>
</dbReference>
<evidence type="ECO:0000256" key="2">
    <source>
        <dbReference type="ARBA" id="ARBA00023239"/>
    </source>
</evidence>
<dbReference type="NCBIfam" id="NF003971">
    <property type="entry name" value="PRK05465.1"/>
    <property type="match status" value="1"/>
</dbReference>
<feature type="binding site" evidence="8">
    <location>
        <position position="237"/>
    </location>
    <ligand>
        <name>adenosylcob(III)alamin</name>
        <dbReference type="ChEBI" id="CHEBI:18408"/>
    </ligand>
</feature>
<dbReference type="PANTHER" id="PTHR39330:SF1">
    <property type="entry name" value="ETHANOLAMINE AMMONIA-LYASE SMALL SUBUNIT"/>
    <property type="match status" value="1"/>
</dbReference>
<evidence type="ECO:0000256" key="5">
    <source>
        <dbReference type="ARBA" id="ARBA00052081"/>
    </source>
</evidence>
<dbReference type="Proteomes" id="UP000694308">
    <property type="component" value="Unassembled WGS sequence"/>
</dbReference>
<evidence type="ECO:0000313" key="10">
    <source>
        <dbReference type="Proteomes" id="UP000694308"/>
    </source>
</evidence>
<evidence type="ECO:0000256" key="8">
    <source>
        <dbReference type="HAMAP-Rule" id="MF_00601"/>
    </source>
</evidence>
<reference evidence="9" key="1">
    <citation type="submission" date="2020-12" db="EMBL/GenBank/DDBJ databases">
        <title>Clostridium thailandense sp. nov., a novel acetogenic bacterium isolated from peat land soil in Thailand.</title>
        <authorList>
            <person name="Chaikitkaew S."/>
            <person name="Birkeland N.K."/>
        </authorList>
    </citation>
    <scope>NUCLEOTIDE SEQUENCE</scope>
    <source>
        <strain evidence="9">PL3</strain>
    </source>
</reference>
<feature type="binding site" evidence="8">
    <location>
        <position position="216"/>
    </location>
    <ligand>
        <name>adenosylcob(III)alamin</name>
        <dbReference type="ChEBI" id="CHEBI:18408"/>
    </ligand>
</feature>